<evidence type="ECO:0000313" key="2">
    <source>
        <dbReference type="EMBL" id="GHI27206.1"/>
    </source>
</evidence>
<name>A0ABQ3PQB2_9ACTN</name>
<feature type="transmembrane region" description="Helical" evidence="1">
    <location>
        <begin position="169"/>
        <end position="190"/>
    </location>
</feature>
<gene>
    <name evidence="2" type="ORF">Shyd_85770</name>
</gene>
<keyword evidence="1" id="KW-1133">Transmembrane helix</keyword>
<feature type="transmembrane region" description="Helical" evidence="1">
    <location>
        <begin position="83"/>
        <end position="103"/>
    </location>
</feature>
<keyword evidence="1" id="KW-0472">Membrane</keyword>
<accession>A0ABQ3PQB2</accession>
<proteinExistence type="predicted"/>
<protein>
    <submittedName>
        <fullName evidence="2">Uncharacterized protein</fullName>
    </submittedName>
</protein>
<feature type="transmembrane region" description="Helical" evidence="1">
    <location>
        <begin position="115"/>
        <end position="148"/>
    </location>
</feature>
<organism evidence="2 3">
    <name type="scientific">Streptomyces hydrogenans</name>
    <dbReference type="NCBI Taxonomy" id="1873719"/>
    <lineage>
        <taxon>Bacteria</taxon>
        <taxon>Bacillati</taxon>
        <taxon>Actinomycetota</taxon>
        <taxon>Actinomycetes</taxon>
        <taxon>Kitasatosporales</taxon>
        <taxon>Streptomycetaceae</taxon>
        <taxon>Streptomyces</taxon>
    </lineage>
</organism>
<evidence type="ECO:0000256" key="1">
    <source>
        <dbReference type="SAM" id="Phobius"/>
    </source>
</evidence>
<dbReference type="Proteomes" id="UP001052739">
    <property type="component" value="Unassembled WGS sequence"/>
</dbReference>
<sequence>MIWWCKIRAVPLLAASTTGTMLLGLVAGNLELPIPVLTGQSGQFLLAHLMTLLPAVTLLYGLGRADRQTEGVAARRVRIWDAGLGLAVATGGALTAAACYFMLDLELALVLGRNIAGYTGIALLLFPALGPPVTGGVLAAIPLVLAAGGWRPGGSPQPWAWLLHPADSALAFLAAIGLLTVGAATAALWSRPPLTIAAQP</sequence>
<feature type="transmembrane region" description="Helical" evidence="1">
    <location>
        <begin position="44"/>
        <end position="62"/>
    </location>
</feature>
<dbReference type="EMBL" id="BNDW01000117">
    <property type="protein sequence ID" value="GHI27206.1"/>
    <property type="molecule type" value="Genomic_DNA"/>
</dbReference>
<evidence type="ECO:0000313" key="3">
    <source>
        <dbReference type="Proteomes" id="UP001052739"/>
    </source>
</evidence>
<keyword evidence="1" id="KW-0812">Transmembrane</keyword>
<keyword evidence="3" id="KW-1185">Reference proteome</keyword>
<comment type="caution">
    <text evidence="2">The sequence shown here is derived from an EMBL/GenBank/DDBJ whole genome shotgun (WGS) entry which is preliminary data.</text>
</comment>
<reference evidence="2" key="1">
    <citation type="submission" date="2024-05" db="EMBL/GenBank/DDBJ databases">
        <title>Whole genome shotgun sequence of Streptomyces hydrogenans NBRC 13475.</title>
        <authorList>
            <person name="Komaki H."/>
            <person name="Tamura T."/>
        </authorList>
    </citation>
    <scope>NUCLEOTIDE SEQUENCE</scope>
    <source>
        <strain evidence="2">NBRC 13475</strain>
    </source>
</reference>